<protein>
    <submittedName>
        <fullName evidence="1">Uncharacterized protein</fullName>
    </submittedName>
</protein>
<dbReference type="AlphaFoldDB" id="A0AAW1DES7"/>
<dbReference type="EMBL" id="JAPXFL010000004">
    <property type="protein sequence ID" value="KAK9507492.1"/>
    <property type="molecule type" value="Genomic_DNA"/>
</dbReference>
<gene>
    <name evidence="1" type="ORF">O3M35_007340</name>
</gene>
<evidence type="ECO:0000313" key="2">
    <source>
        <dbReference type="Proteomes" id="UP001461498"/>
    </source>
</evidence>
<organism evidence="1 2">
    <name type="scientific">Rhynocoris fuscipes</name>
    <dbReference type="NCBI Taxonomy" id="488301"/>
    <lineage>
        <taxon>Eukaryota</taxon>
        <taxon>Metazoa</taxon>
        <taxon>Ecdysozoa</taxon>
        <taxon>Arthropoda</taxon>
        <taxon>Hexapoda</taxon>
        <taxon>Insecta</taxon>
        <taxon>Pterygota</taxon>
        <taxon>Neoptera</taxon>
        <taxon>Paraneoptera</taxon>
        <taxon>Hemiptera</taxon>
        <taxon>Heteroptera</taxon>
        <taxon>Panheteroptera</taxon>
        <taxon>Cimicomorpha</taxon>
        <taxon>Reduviidae</taxon>
        <taxon>Harpactorinae</taxon>
        <taxon>Harpactorini</taxon>
        <taxon>Rhynocoris</taxon>
    </lineage>
</organism>
<reference evidence="1 2" key="1">
    <citation type="submission" date="2022-12" db="EMBL/GenBank/DDBJ databases">
        <title>Chromosome-level genome assembly of true bugs.</title>
        <authorList>
            <person name="Ma L."/>
            <person name="Li H."/>
        </authorList>
    </citation>
    <scope>NUCLEOTIDE SEQUENCE [LARGE SCALE GENOMIC DNA]</scope>
    <source>
        <strain evidence="1">Lab_2022b</strain>
    </source>
</reference>
<comment type="caution">
    <text evidence="1">The sequence shown here is derived from an EMBL/GenBank/DDBJ whole genome shotgun (WGS) entry which is preliminary data.</text>
</comment>
<keyword evidence="2" id="KW-1185">Reference proteome</keyword>
<name>A0AAW1DES7_9HEMI</name>
<sequence length="80" mass="9451">MKPINTVLVYLPMRHAHAMELLHKHGITYYLNVRSLKLTRSSFMKKAITSGFCWTPPKCELVQECLLEFFIKLLKLWTLK</sequence>
<dbReference type="Proteomes" id="UP001461498">
    <property type="component" value="Unassembled WGS sequence"/>
</dbReference>
<evidence type="ECO:0000313" key="1">
    <source>
        <dbReference type="EMBL" id="KAK9507492.1"/>
    </source>
</evidence>
<proteinExistence type="predicted"/>
<accession>A0AAW1DES7</accession>